<proteinExistence type="predicted"/>
<dbReference type="EMBL" id="JARYMX010000001">
    <property type="protein sequence ID" value="KAJ9566443.1"/>
    <property type="molecule type" value="Genomic_DNA"/>
</dbReference>
<comment type="subcellular location">
    <subcellularLocation>
        <location evidence="1">Nucleus</location>
    </subcellularLocation>
</comment>
<dbReference type="GO" id="GO:0008270">
    <property type="term" value="F:zinc ion binding"/>
    <property type="evidence" value="ECO:0007669"/>
    <property type="project" value="UniProtKB-KW"/>
</dbReference>
<evidence type="ECO:0000256" key="5">
    <source>
        <dbReference type="ARBA" id="ARBA00023242"/>
    </source>
</evidence>
<feature type="compositionally biased region" description="Low complexity" evidence="6">
    <location>
        <begin position="122"/>
        <end position="132"/>
    </location>
</feature>
<feature type="region of interest" description="Disordered" evidence="6">
    <location>
        <begin position="122"/>
        <end position="149"/>
    </location>
</feature>
<name>A0AA38TSV0_9ASTR</name>
<keyword evidence="9" id="KW-1185">Reference proteome</keyword>
<keyword evidence="2" id="KW-0479">Metal-binding</keyword>
<evidence type="ECO:0000313" key="9">
    <source>
        <dbReference type="Proteomes" id="UP001172457"/>
    </source>
</evidence>
<sequence length="226" mass="25738">MAAMAKDILAILASTVASEYSFSTGGRVLDTFRRSLTPTVVETLVCSHNWLRSKNVPLDIEEKLEELENFEADLKDLPLPQVFSSITIHLYPTTYLPSRRATTDYVLFNSIVFGLKMEYSQNTSQQPSSQPNHIVTQSESQPKKQKATETRSVVWEHLEKIFNDDRIIIKGMCLNCLGEYVAQSKRHGTTTLRNHIGACLKIHMLRKRNRQCLLFNLENLIVVVVL</sequence>
<organism evidence="8 9">
    <name type="scientific">Centaurea solstitialis</name>
    <name type="common">yellow star-thistle</name>
    <dbReference type="NCBI Taxonomy" id="347529"/>
    <lineage>
        <taxon>Eukaryota</taxon>
        <taxon>Viridiplantae</taxon>
        <taxon>Streptophyta</taxon>
        <taxon>Embryophyta</taxon>
        <taxon>Tracheophyta</taxon>
        <taxon>Spermatophyta</taxon>
        <taxon>Magnoliopsida</taxon>
        <taxon>eudicotyledons</taxon>
        <taxon>Gunneridae</taxon>
        <taxon>Pentapetalae</taxon>
        <taxon>asterids</taxon>
        <taxon>campanulids</taxon>
        <taxon>Asterales</taxon>
        <taxon>Asteraceae</taxon>
        <taxon>Carduoideae</taxon>
        <taxon>Cardueae</taxon>
        <taxon>Centaureinae</taxon>
        <taxon>Centaurea</taxon>
    </lineage>
</organism>
<dbReference type="SMART" id="SM00614">
    <property type="entry name" value="ZnF_BED"/>
    <property type="match status" value="1"/>
</dbReference>
<dbReference type="Proteomes" id="UP001172457">
    <property type="component" value="Chromosome 1"/>
</dbReference>
<feature type="domain" description="HAT C-terminal dimerisation" evidence="7">
    <location>
        <begin position="2"/>
        <end position="51"/>
    </location>
</feature>
<keyword evidence="4" id="KW-0862">Zinc</keyword>
<dbReference type="PANTHER" id="PTHR46481:SF10">
    <property type="entry name" value="ZINC FINGER BED DOMAIN-CONTAINING PROTEIN 39"/>
    <property type="match status" value="1"/>
</dbReference>
<reference evidence="8" key="1">
    <citation type="submission" date="2023-03" db="EMBL/GenBank/DDBJ databases">
        <title>Chromosome-scale reference genome and RAD-based genetic map of yellow starthistle (Centaurea solstitialis) reveal putative structural variation and QTLs associated with invader traits.</title>
        <authorList>
            <person name="Reatini B."/>
            <person name="Cang F.A."/>
            <person name="Jiang Q."/>
            <person name="Mckibben M.T.W."/>
            <person name="Barker M.S."/>
            <person name="Rieseberg L.H."/>
            <person name="Dlugosch K.M."/>
        </authorList>
    </citation>
    <scope>NUCLEOTIDE SEQUENCE</scope>
    <source>
        <strain evidence="8">CAN-66</strain>
        <tissue evidence="8">Leaf</tissue>
    </source>
</reference>
<evidence type="ECO:0000259" key="7">
    <source>
        <dbReference type="Pfam" id="PF05699"/>
    </source>
</evidence>
<keyword evidence="3" id="KW-0863">Zinc-finger</keyword>
<evidence type="ECO:0000256" key="3">
    <source>
        <dbReference type="ARBA" id="ARBA00022771"/>
    </source>
</evidence>
<dbReference type="Pfam" id="PF05699">
    <property type="entry name" value="Dimer_Tnp_hAT"/>
    <property type="match status" value="1"/>
</dbReference>
<dbReference type="InterPro" id="IPR012337">
    <property type="entry name" value="RNaseH-like_sf"/>
</dbReference>
<protein>
    <recommendedName>
        <fullName evidence="7">HAT C-terminal dimerisation domain-containing protein</fullName>
    </recommendedName>
</protein>
<accession>A0AA38TSV0</accession>
<dbReference type="InterPro" id="IPR052035">
    <property type="entry name" value="ZnF_BED_domain_contain"/>
</dbReference>
<keyword evidence="5" id="KW-0539">Nucleus</keyword>
<comment type="caution">
    <text evidence="8">The sequence shown here is derived from an EMBL/GenBank/DDBJ whole genome shotgun (WGS) entry which is preliminary data.</text>
</comment>
<dbReference type="GO" id="GO:0005634">
    <property type="term" value="C:nucleus"/>
    <property type="evidence" value="ECO:0007669"/>
    <property type="project" value="UniProtKB-SubCell"/>
</dbReference>
<dbReference type="GO" id="GO:0046983">
    <property type="term" value="F:protein dimerization activity"/>
    <property type="evidence" value="ECO:0007669"/>
    <property type="project" value="InterPro"/>
</dbReference>
<dbReference type="PANTHER" id="PTHR46481">
    <property type="entry name" value="ZINC FINGER BED DOMAIN-CONTAINING PROTEIN 4"/>
    <property type="match status" value="1"/>
</dbReference>
<evidence type="ECO:0000256" key="2">
    <source>
        <dbReference type="ARBA" id="ARBA00022723"/>
    </source>
</evidence>
<evidence type="ECO:0000313" key="8">
    <source>
        <dbReference type="EMBL" id="KAJ9566443.1"/>
    </source>
</evidence>
<evidence type="ECO:0000256" key="6">
    <source>
        <dbReference type="SAM" id="MobiDB-lite"/>
    </source>
</evidence>
<gene>
    <name evidence="8" type="ORF">OSB04_002409</name>
</gene>
<evidence type="ECO:0000256" key="1">
    <source>
        <dbReference type="ARBA" id="ARBA00004123"/>
    </source>
</evidence>
<dbReference type="SUPFAM" id="SSF53098">
    <property type="entry name" value="Ribonuclease H-like"/>
    <property type="match status" value="1"/>
</dbReference>
<evidence type="ECO:0000256" key="4">
    <source>
        <dbReference type="ARBA" id="ARBA00022833"/>
    </source>
</evidence>
<dbReference type="AlphaFoldDB" id="A0AA38TSV0"/>
<dbReference type="InterPro" id="IPR008906">
    <property type="entry name" value="HATC_C_dom"/>
</dbReference>